<accession>A0A101HS38</accession>
<dbReference type="SMART" id="SM00322">
    <property type="entry name" value="KH"/>
    <property type="match status" value="1"/>
</dbReference>
<comment type="caution">
    <text evidence="11">The sequence shown here is derived from an EMBL/GenBank/DDBJ whole genome shotgun (WGS) entry which is preliminary data.</text>
</comment>
<comment type="function">
    <text evidence="6 8">Binds the lower part of the 30S subunit head. Binds mRNA in the 70S ribosome, positioning it for translation.</text>
</comment>
<dbReference type="HAMAP" id="MF_01309_B">
    <property type="entry name" value="Ribosomal_uS3_B"/>
    <property type="match status" value="1"/>
</dbReference>
<dbReference type="PANTHER" id="PTHR11760:SF19">
    <property type="entry name" value="SMALL RIBOSOMAL SUBUNIT PROTEIN US3C"/>
    <property type="match status" value="1"/>
</dbReference>
<reference evidence="12" key="1">
    <citation type="journal article" date="2015" name="MBio">
        <title>Genome-Resolved Metagenomic Analysis Reveals Roles for Candidate Phyla and Other Microbial Community Members in Biogeochemical Transformations in Oil Reservoirs.</title>
        <authorList>
            <person name="Hu P."/>
            <person name="Tom L."/>
            <person name="Singh A."/>
            <person name="Thomas B.C."/>
            <person name="Baker B.J."/>
            <person name="Piceno Y.M."/>
            <person name="Andersen G.L."/>
            <person name="Banfield J.F."/>
        </authorList>
    </citation>
    <scope>NUCLEOTIDE SEQUENCE [LARGE SCALE GENOMIC DNA]</scope>
</reference>
<comment type="subunit">
    <text evidence="8">Part of the 30S ribosomal subunit. Forms a tight complex with proteins S10 and S14.</text>
</comment>
<dbReference type="InterPro" id="IPR004087">
    <property type="entry name" value="KH_dom"/>
</dbReference>
<dbReference type="InterPro" id="IPR057258">
    <property type="entry name" value="Ribosomal_uS3"/>
</dbReference>
<dbReference type="GO" id="GO:0022627">
    <property type="term" value="C:cytosolic small ribosomal subunit"/>
    <property type="evidence" value="ECO:0007669"/>
    <property type="project" value="TreeGrafter"/>
</dbReference>
<dbReference type="PROSITE" id="PS00548">
    <property type="entry name" value="RIBOSOMAL_S3"/>
    <property type="match status" value="1"/>
</dbReference>
<dbReference type="GO" id="GO:0019843">
    <property type="term" value="F:rRNA binding"/>
    <property type="evidence" value="ECO:0007669"/>
    <property type="project" value="UniProtKB-UniRule"/>
</dbReference>
<sequence length="231" mass="25431">MGQKVNPKGLRIGIIRDWEGKWFADKKNYADLLHEDIKIRRFIKKKLYDAGISGVQIERAANRVKISIRTAKPGIVIGRGGVEVENLRKQLVKLTGKQVSVNIVEIKIPELDAQLVAENVASQLVRRIAFRRAMKQMVSRSMKMGAKGIKIACGGRLAGAEIARTEWYSEGKVPLHTLRADVDYGLAEAKTTYGKIGVKVWIYKGEVLPEAKTTAKAPERGGKAAPGEGGE</sequence>
<dbReference type="InterPro" id="IPR015946">
    <property type="entry name" value="KH_dom-like_a/b"/>
</dbReference>
<keyword evidence="2 8" id="KW-0699">rRNA-binding</keyword>
<evidence type="ECO:0000256" key="3">
    <source>
        <dbReference type="ARBA" id="ARBA00022884"/>
    </source>
</evidence>
<name>A0A101HS38_9FIRM</name>
<organism evidence="11 12">
    <name type="scientific">Pelotomaculum thermopropionicum</name>
    <dbReference type="NCBI Taxonomy" id="110500"/>
    <lineage>
        <taxon>Bacteria</taxon>
        <taxon>Bacillati</taxon>
        <taxon>Bacillota</taxon>
        <taxon>Clostridia</taxon>
        <taxon>Eubacteriales</taxon>
        <taxon>Desulfotomaculaceae</taxon>
        <taxon>Pelotomaculum</taxon>
    </lineage>
</organism>
<dbReference type="InterPro" id="IPR009019">
    <property type="entry name" value="KH_sf_prok-type"/>
</dbReference>
<evidence type="ECO:0000256" key="1">
    <source>
        <dbReference type="ARBA" id="ARBA00010761"/>
    </source>
</evidence>
<dbReference type="InterPro" id="IPR036419">
    <property type="entry name" value="Ribosomal_S3_C_sf"/>
</dbReference>
<dbReference type="PROSITE" id="PS50823">
    <property type="entry name" value="KH_TYPE_2"/>
    <property type="match status" value="1"/>
</dbReference>
<feature type="domain" description="KH type-2" evidence="10">
    <location>
        <begin position="39"/>
        <end position="107"/>
    </location>
</feature>
<evidence type="ECO:0000256" key="9">
    <source>
        <dbReference type="RuleBase" id="RU003624"/>
    </source>
</evidence>
<evidence type="ECO:0000256" key="5">
    <source>
        <dbReference type="ARBA" id="ARBA00023274"/>
    </source>
</evidence>
<evidence type="ECO:0000256" key="6">
    <source>
        <dbReference type="ARBA" id="ARBA00024998"/>
    </source>
</evidence>
<keyword evidence="3 8" id="KW-0694">RNA-binding</keyword>
<dbReference type="FunFam" id="3.30.1140.32:FF:000002">
    <property type="entry name" value="30S ribosomal protein S3"/>
    <property type="match status" value="1"/>
</dbReference>
<dbReference type="CDD" id="cd02412">
    <property type="entry name" value="KH-II_30S_S3"/>
    <property type="match status" value="1"/>
</dbReference>
<gene>
    <name evidence="8" type="primary">rpsC</name>
    <name evidence="11" type="ORF">XD97_0486</name>
</gene>
<dbReference type="GO" id="GO:0003729">
    <property type="term" value="F:mRNA binding"/>
    <property type="evidence" value="ECO:0007669"/>
    <property type="project" value="UniProtKB-UniRule"/>
</dbReference>
<protein>
    <recommendedName>
        <fullName evidence="7 8">Small ribosomal subunit protein uS3</fullName>
    </recommendedName>
</protein>
<dbReference type="Proteomes" id="UP000054705">
    <property type="component" value="Unassembled WGS sequence"/>
</dbReference>
<dbReference type="Pfam" id="PF07650">
    <property type="entry name" value="KH_2"/>
    <property type="match status" value="1"/>
</dbReference>
<dbReference type="InterPro" id="IPR004044">
    <property type="entry name" value="KH_dom_type_2"/>
</dbReference>
<dbReference type="FunFam" id="3.30.300.20:FF:000001">
    <property type="entry name" value="30S ribosomal protein S3"/>
    <property type="match status" value="1"/>
</dbReference>
<dbReference type="InterPro" id="IPR018280">
    <property type="entry name" value="Ribosomal_uS3_CS"/>
</dbReference>
<keyword evidence="4 8" id="KW-0689">Ribosomal protein</keyword>
<evidence type="ECO:0000256" key="2">
    <source>
        <dbReference type="ARBA" id="ARBA00022730"/>
    </source>
</evidence>
<evidence type="ECO:0000256" key="4">
    <source>
        <dbReference type="ARBA" id="ARBA00022980"/>
    </source>
</evidence>
<dbReference type="InterPro" id="IPR005704">
    <property type="entry name" value="Ribosomal_uS3_bac-typ"/>
</dbReference>
<evidence type="ECO:0000313" key="12">
    <source>
        <dbReference type="Proteomes" id="UP000054705"/>
    </source>
</evidence>
<proteinExistence type="inferred from homology"/>
<dbReference type="InterPro" id="IPR001351">
    <property type="entry name" value="Ribosomal_uS3_C"/>
</dbReference>
<dbReference type="Pfam" id="PF00189">
    <property type="entry name" value="Ribosomal_S3_C"/>
    <property type="match status" value="1"/>
</dbReference>
<dbReference type="SUPFAM" id="SSF54821">
    <property type="entry name" value="Ribosomal protein S3 C-terminal domain"/>
    <property type="match status" value="1"/>
</dbReference>
<dbReference type="Gene3D" id="3.30.300.20">
    <property type="match status" value="1"/>
</dbReference>
<dbReference type="PANTHER" id="PTHR11760">
    <property type="entry name" value="30S/40S RIBOSOMAL PROTEIN S3"/>
    <property type="match status" value="1"/>
</dbReference>
<keyword evidence="5 8" id="KW-0687">Ribonucleoprotein</keyword>
<dbReference type="EMBL" id="LGGS01000105">
    <property type="protein sequence ID" value="KUK82187.1"/>
    <property type="molecule type" value="Genomic_DNA"/>
</dbReference>
<dbReference type="SUPFAM" id="SSF54814">
    <property type="entry name" value="Prokaryotic type KH domain (KH-domain type II)"/>
    <property type="match status" value="1"/>
</dbReference>
<dbReference type="NCBIfam" id="TIGR01009">
    <property type="entry name" value="rpsC_bact"/>
    <property type="match status" value="1"/>
</dbReference>
<evidence type="ECO:0000259" key="10">
    <source>
        <dbReference type="PROSITE" id="PS50823"/>
    </source>
</evidence>
<dbReference type="GO" id="GO:0003735">
    <property type="term" value="F:structural constituent of ribosome"/>
    <property type="evidence" value="ECO:0007669"/>
    <property type="project" value="InterPro"/>
</dbReference>
<evidence type="ECO:0000256" key="8">
    <source>
        <dbReference type="HAMAP-Rule" id="MF_01309"/>
    </source>
</evidence>
<dbReference type="GO" id="GO:0006412">
    <property type="term" value="P:translation"/>
    <property type="evidence" value="ECO:0007669"/>
    <property type="project" value="UniProtKB-UniRule"/>
</dbReference>
<dbReference type="Gene3D" id="3.30.1140.32">
    <property type="entry name" value="Ribosomal protein S3, C-terminal domain"/>
    <property type="match status" value="1"/>
</dbReference>
<evidence type="ECO:0000256" key="7">
    <source>
        <dbReference type="ARBA" id="ARBA00035257"/>
    </source>
</evidence>
<evidence type="ECO:0000313" key="11">
    <source>
        <dbReference type="EMBL" id="KUK82187.1"/>
    </source>
</evidence>
<comment type="similarity">
    <text evidence="1 8 9">Belongs to the universal ribosomal protein uS3 family.</text>
</comment>
<dbReference type="PATRIC" id="fig|110500.4.peg.762"/>
<dbReference type="AlphaFoldDB" id="A0A101HS38"/>